<sequence>MPDDDNLPTAAAVTLRAPPFSPLNPSMWFAVLECGFKASKITNKLTQFTHAASFLPLDVLPQVADVISTAATSATPYEDLKKCVLSSLQSSTATRLKELFSKDELGDEKPTDLLRRMKLLLGDKYSTFDPELFKQLFYQRLPTATQNVLFCIKDNLAPDAIAKLADDFVATVPTQHVSSVSSASTQDNTQLALLTQLVSQLSTEVTSLKRQMQDHQRPRSSTPQQRQYRPRSPTPQRRQQRFRSRSPGLCWYHDNFGSKASKCDPPCSYAASNEKGEY</sequence>
<accession>A0A8J8WDI9</accession>
<organism evidence="3 4">
    <name type="scientific">Chionoecetes opilio</name>
    <name type="common">Atlantic snow crab</name>
    <name type="synonym">Cancer opilio</name>
    <dbReference type="NCBI Taxonomy" id="41210"/>
    <lineage>
        <taxon>Eukaryota</taxon>
        <taxon>Metazoa</taxon>
        <taxon>Ecdysozoa</taxon>
        <taxon>Arthropoda</taxon>
        <taxon>Crustacea</taxon>
        <taxon>Multicrustacea</taxon>
        <taxon>Malacostraca</taxon>
        <taxon>Eumalacostraca</taxon>
        <taxon>Eucarida</taxon>
        <taxon>Decapoda</taxon>
        <taxon>Pleocyemata</taxon>
        <taxon>Brachyura</taxon>
        <taxon>Eubrachyura</taxon>
        <taxon>Majoidea</taxon>
        <taxon>Majidae</taxon>
        <taxon>Chionoecetes</taxon>
    </lineage>
</organism>
<evidence type="ECO:0000313" key="3">
    <source>
        <dbReference type="EMBL" id="KAG0699480.1"/>
    </source>
</evidence>
<dbReference type="OrthoDB" id="6377149at2759"/>
<dbReference type="Proteomes" id="UP000770661">
    <property type="component" value="Unassembled WGS sequence"/>
</dbReference>
<proteinExistence type="predicted"/>
<feature type="region of interest" description="Disordered" evidence="1">
    <location>
        <begin position="207"/>
        <end position="278"/>
    </location>
</feature>
<evidence type="ECO:0000259" key="2">
    <source>
        <dbReference type="Pfam" id="PF23055"/>
    </source>
</evidence>
<reference evidence="3" key="1">
    <citation type="submission" date="2020-07" db="EMBL/GenBank/DDBJ databases">
        <title>The High-quality genome of the commercially important snow crab, Chionoecetes opilio.</title>
        <authorList>
            <person name="Jeong J.-H."/>
            <person name="Ryu S."/>
        </authorList>
    </citation>
    <scope>NUCLEOTIDE SEQUENCE</scope>
    <source>
        <strain evidence="3">MADBK_172401_WGS</strain>
        <tissue evidence="3">Digestive gland</tissue>
    </source>
</reference>
<dbReference type="Pfam" id="PF23055">
    <property type="entry name" value="DUF7041"/>
    <property type="match status" value="1"/>
</dbReference>
<dbReference type="AlphaFoldDB" id="A0A8J8WDI9"/>
<dbReference type="PANTHER" id="PTHR33327:SF3">
    <property type="entry name" value="RNA-DIRECTED DNA POLYMERASE"/>
    <property type="match status" value="1"/>
</dbReference>
<protein>
    <recommendedName>
        <fullName evidence="2">DUF7041 domain-containing protein</fullName>
    </recommendedName>
</protein>
<keyword evidence="4" id="KW-1185">Reference proteome</keyword>
<name>A0A8J8WDI9_CHIOP</name>
<dbReference type="PANTHER" id="PTHR33327">
    <property type="entry name" value="ENDONUCLEASE"/>
    <property type="match status" value="1"/>
</dbReference>
<dbReference type="EMBL" id="JACEEZ010025581">
    <property type="protein sequence ID" value="KAG0699480.1"/>
    <property type="molecule type" value="Genomic_DNA"/>
</dbReference>
<evidence type="ECO:0000256" key="1">
    <source>
        <dbReference type="SAM" id="MobiDB-lite"/>
    </source>
</evidence>
<feature type="domain" description="DUF7041" evidence="2">
    <location>
        <begin position="18"/>
        <end position="99"/>
    </location>
</feature>
<feature type="compositionally biased region" description="Low complexity" evidence="1">
    <location>
        <begin position="219"/>
        <end position="237"/>
    </location>
</feature>
<gene>
    <name evidence="3" type="ORF">GWK47_025789</name>
</gene>
<dbReference type="InterPro" id="IPR055469">
    <property type="entry name" value="DUF7041"/>
</dbReference>
<evidence type="ECO:0000313" key="4">
    <source>
        <dbReference type="Proteomes" id="UP000770661"/>
    </source>
</evidence>
<comment type="caution">
    <text evidence="3">The sequence shown here is derived from an EMBL/GenBank/DDBJ whole genome shotgun (WGS) entry which is preliminary data.</text>
</comment>